<evidence type="ECO:0000313" key="1">
    <source>
        <dbReference type="EMBL" id="GAG46625.1"/>
    </source>
</evidence>
<organism evidence="1">
    <name type="scientific">marine sediment metagenome</name>
    <dbReference type="NCBI Taxonomy" id="412755"/>
    <lineage>
        <taxon>unclassified sequences</taxon>
        <taxon>metagenomes</taxon>
        <taxon>ecological metagenomes</taxon>
    </lineage>
</organism>
<sequence length="229" mass="23209">FHIVGAVGALHGTLNAPVYHAQGATVANVAALAAFPVANDGIVLGIRDRVLLRAQTAPAENGIYACGAVAGGLCALTRALDFDDGSEVVHGSIVVIAEGTVNEDTAWAITTDNNIVVGTDAVVFEETAFGFGAAGVMVDQTIAADNAGVQHTASRSDHNHDFTTAAAVAVYQANAEGVATTFARSDHTHAVTSIPYVVANATFTSADLTAAALTQTLDIGAVLAQNIIV</sequence>
<name>X0XTP1_9ZZZZ</name>
<comment type="caution">
    <text evidence="1">The sequence shown here is derived from an EMBL/GenBank/DDBJ whole genome shotgun (WGS) entry which is preliminary data.</text>
</comment>
<feature type="non-terminal residue" evidence="1">
    <location>
        <position position="1"/>
    </location>
</feature>
<gene>
    <name evidence="1" type="ORF">S01H1_78558</name>
</gene>
<accession>X0XTP1</accession>
<dbReference type="EMBL" id="BARS01052881">
    <property type="protein sequence ID" value="GAG46625.1"/>
    <property type="molecule type" value="Genomic_DNA"/>
</dbReference>
<proteinExistence type="predicted"/>
<feature type="non-terminal residue" evidence="1">
    <location>
        <position position="229"/>
    </location>
</feature>
<protein>
    <submittedName>
        <fullName evidence="1">Uncharacterized protein</fullName>
    </submittedName>
</protein>
<dbReference type="AlphaFoldDB" id="X0XTP1"/>
<reference evidence="1" key="1">
    <citation type="journal article" date="2014" name="Front. Microbiol.">
        <title>High frequency of phylogenetically diverse reductive dehalogenase-homologous genes in deep subseafloor sedimentary metagenomes.</title>
        <authorList>
            <person name="Kawai M."/>
            <person name="Futagami T."/>
            <person name="Toyoda A."/>
            <person name="Takaki Y."/>
            <person name="Nishi S."/>
            <person name="Hori S."/>
            <person name="Arai W."/>
            <person name="Tsubouchi T."/>
            <person name="Morono Y."/>
            <person name="Uchiyama I."/>
            <person name="Ito T."/>
            <person name="Fujiyama A."/>
            <person name="Inagaki F."/>
            <person name="Takami H."/>
        </authorList>
    </citation>
    <scope>NUCLEOTIDE SEQUENCE</scope>
    <source>
        <strain evidence="1">Expedition CK06-06</strain>
    </source>
</reference>